<dbReference type="AlphaFoldDB" id="A0AAN8G9A5"/>
<evidence type="ECO:0000313" key="6">
    <source>
        <dbReference type="Proteomes" id="UP001347796"/>
    </source>
</evidence>
<dbReference type="PROSITE" id="PS50088">
    <property type="entry name" value="ANK_REPEAT"/>
    <property type="match status" value="4"/>
</dbReference>
<keyword evidence="1" id="KW-0677">Repeat</keyword>
<dbReference type="PROSITE" id="PS50297">
    <property type="entry name" value="ANK_REP_REGION"/>
    <property type="match status" value="3"/>
</dbReference>
<feature type="repeat" description="ANK" evidence="3">
    <location>
        <begin position="79"/>
        <end position="110"/>
    </location>
</feature>
<dbReference type="PROSITE" id="PS50225">
    <property type="entry name" value="SOCS"/>
    <property type="match status" value="1"/>
</dbReference>
<dbReference type="InterPro" id="IPR001496">
    <property type="entry name" value="SOCS_box"/>
</dbReference>
<dbReference type="EMBL" id="JAZGQO010000021">
    <property type="protein sequence ID" value="KAK6166266.1"/>
    <property type="molecule type" value="Genomic_DNA"/>
</dbReference>
<keyword evidence="2 3" id="KW-0040">ANK repeat</keyword>
<dbReference type="GO" id="GO:0035556">
    <property type="term" value="P:intracellular signal transduction"/>
    <property type="evidence" value="ECO:0007669"/>
    <property type="project" value="InterPro"/>
</dbReference>
<dbReference type="SUPFAM" id="SSF48403">
    <property type="entry name" value="Ankyrin repeat"/>
    <property type="match status" value="1"/>
</dbReference>
<dbReference type="InterPro" id="IPR036036">
    <property type="entry name" value="SOCS_box-like_dom_sf"/>
</dbReference>
<keyword evidence="6" id="KW-1185">Reference proteome</keyword>
<evidence type="ECO:0000256" key="2">
    <source>
        <dbReference type="ARBA" id="ARBA00023043"/>
    </source>
</evidence>
<feature type="repeat" description="ANK" evidence="3">
    <location>
        <begin position="144"/>
        <end position="176"/>
    </location>
</feature>
<feature type="repeat" description="ANK" evidence="3">
    <location>
        <begin position="50"/>
        <end position="78"/>
    </location>
</feature>
<dbReference type="SMART" id="SM00248">
    <property type="entry name" value="ANK"/>
    <property type="match status" value="6"/>
</dbReference>
<feature type="domain" description="SOCS box" evidence="4">
    <location>
        <begin position="242"/>
        <end position="283"/>
    </location>
</feature>
<dbReference type="InterPro" id="IPR002110">
    <property type="entry name" value="Ankyrin_rpt"/>
</dbReference>
<dbReference type="Pfam" id="PF12796">
    <property type="entry name" value="Ank_2"/>
    <property type="match status" value="2"/>
</dbReference>
<dbReference type="Pfam" id="PF07525">
    <property type="entry name" value="SOCS_box"/>
    <property type="match status" value="1"/>
</dbReference>
<evidence type="ECO:0000256" key="3">
    <source>
        <dbReference type="PROSITE-ProRule" id="PRU00023"/>
    </source>
</evidence>
<dbReference type="InterPro" id="IPR036770">
    <property type="entry name" value="Ankyrin_rpt-contain_sf"/>
</dbReference>
<accession>A0AAN8G9A5</accession>
<organism evidence="5 6">
    <name type="scientific">Patella caerulea</name>
    <name type="common">Rayed Mediterranean limpet</name>
    <dbReference type="NCBI Taxonomy" id="87958"/>
    <lineage>
        <taxon>Eukaryota</taxon>
        <taxon>Metazoa</taxon>
        <taxon>Spiralia</taxon>
        <taxon>Lophotrochozoa</taxon>
        <taxon>Mollusca</taxon>
        <taxon>Gastropoda</taxon>
        <taxon>Patellogastropoda</taxon>
        <taxon>Patelloidea</taxon>
        <taxon>Patellidae</taxon>
        <taxon>Patella</taxon>
    </lineage>
</organism>
<evidence type="ECO:0000313" key="5">
    <source>
        <dbReference type="EMBL" id="KAK6166266.1"/>
    </source>
</evidence>
<gene>
    <name evidence="5" type="ORF">SNE40_023005</name>
</gene>
<evidence type="ECO:0000256" key="1">
    <source>
        <dbReference type="ARBA" id="ARBA00022737"/>
    </source>
</evidence>
<dbReference type="PANTHER" id="PTHR24134:SF9">
    <property type="entry name" value="ANKYRIN REPEAT AND SOCS BOX PROTEIN 8"/>
    <property type="match status" value="1"/>
</dbReference>
<dbReference type="PANTHER" id="PTHR24134">
    <property type="entry name" value="ANKYRIN REPEAT-CONTAINING PROTEIN DDB_G0279043"/>
    <property type="match status" value="1"/>
</dbReference>
<evidence type="ECO:0000259" key="4">
    <source>
        <dbReference type="PROSITE" id="PS50225"/>
    </source>
</evidence>
<dbReference type="SMART" id="SM00969">
    <property type="entry name" value="SOCS_box"/>
    <property type="match status" value="1"/>
</dbReference>
<comment type="caution">
    <text evidence="5">The sequence shown here is derived from an EMBL/GenBank/DDBJ whole genome shotgun (WGS) entry which is preliminary data.</text>
</comment>
<dbReference type="Proteomes" id="UP001347796">
    <property type="component" value="Unassembled WGS sequence"/>
</dbReference>
<dbReference type="Gene3D" id="1.25.40.20">
    <property type="entry name" value="Ankyrin repeat-containing domain"/>
    <property type="match status" value="3"/>
</dbReference>
<reference evidence="5 6" key="1">
    <citation type="submission" date="2024-01" db="EMBL/GenBank/DDBJ databases">
        <title>The genome of the rayed Mediterranean limpet Patella caerulea (Linnaeus, 1758).</title>
        <authorList>
            <person name="Anh-Thu Weber A."/>
            <person name="Halstead-Nussloch G."/>
        </authorList>
    </citation>
    <scope>NUCLEOTIDE SEQUENCE [LARGE SCALE GENOMIC DNA]</scope>
    <source>
        <strain evidence="5">AATW-2023a</strain>
        <tissue evidence="5">Whole specimen</tissue>
    </source>
</reference>
<proteinExistence type="predicted"/>
<name>A0AAN8G9A5_PATCE</name>
<sequence>MENLQQRYNLSDRLIRAISNWRTFSNSNDDIEQLIELGADVNRLHGTLLPLHCACMASDNYCLRLLLQKGARVNEVDGYGRTALHYAAERDVFCVDILLQHGADVNVGDGNNDTPLHWASYTNNVQCVKLLLQNEAYVDVLDYNHETALSWAARKCHLEIIKILLEYNADVTTRNLNGQTALMRAAAIQASGLNTDNDDACLELLIKASGQFDLRNAKGELIADIARDNKLSEMLLPLCVLPRSLLTLCRHKIRSGLRYRYLPNVIPQLKLPRKLQEYVLLQR</sequence>
<dbReference type="SUPFAM" id="SSF158235">
    <property type="entry name" value="SOCS box-like"/>
    <property type="match status" value="1"/>
</dbReference>
<feature type="repeat" description="ANK" evidence="3">
    <location>
        <begin position="111"/>
        <end position="143"/>
    </location>
</feature>
<protein>
    <recommendedName>
        <fullName evidence="4">SOCS box domain-containing protein</fullName>
    </recommendedName>
</protein>